<dbReference type="AlphaFoldDB" id="A0A9Q0N3R3"/>
<keyword evidence="4" id="KW-0732">Signal</keyword>
<feature type="chain" id="PRO_5040274574" evidence="4">
    <location>
        <begin position="24"/>
        <end position="353"/>
    </location>
</feature>
<organism evidence="6 7">
    <name type="scientific">Pseudolycoriella hygida</name>
    <dbReference type="NCBI Taxonomy" id="35572"/>
    <lineage>
        <taxon>Eukaryota</taxon>
        <taxon>Metazoa</taxon>
        <taxon>Ecdysozoa</taxon>
        <taxon>Arthropoda</taxon>
        <taxon>Hexapoda</taxon>
        <taxon>Insecta</taxon>
        <taxon>Pterygota</taxon>
        <taxon>Neoptera</taxon>
        <taxon>Endopterygota</taxon>
        <taxon>Diptera</taxon>
        <taxon>Nematocera</taxon>
        <taxon>Sciaroidea</taxon>
        <taxon>Sciaridae</taxon>
        <taxon>Pseudolycoriella</taxon>
    </lineage>
</organism>
<dbReference type="InterPro" id="IPR023210">
    <property type="entry name" value="NADP_OxRdtase_dom"/>
</dbReference>
<feature type="signal peptide" evidence="4">
    <location>
        <begin position="1"/>
        <end position="23"/>
    </location>
</feature>
<name>A0A9Q0N3R3_9DIPT</name>
<dbReference type="InterPro" id="IPR018170">
    <property type="entry name" value="Aldo/ket_reductase_CS"/>
</dbReference>
<dbReference type="Gene3D" id="3.20.20.100">
    <property type="entry name" value="NADP-dependent oxidoreductase domain"/>
    <property type="match status" value="1"/>
</dbReference>
<dbReference type="PANTHER" id="PTHR11732">
    <property type="entry name" value="ALDO/KETO REDUCTASE"/>
    <property type="match status" value="1"/>
</dbReference>
<dbReference type="PROSITE" id="PS00062">
    <property type="entry name" value="ALDOKETO_REDUCTASE_2"/>
    <property type="match status" value="1"/>
</dbReference>
<comment type="caution">
    <text evidence="6">The sequence shown here is derived from an EMBL/GenBank/DDBJ whole genome shotgun (WGS) entry which is preliminary data.</text>
</comment>
<dbReference type="FunFam" id="3.20.20.100:FF:000023">
    <property type="entry name" value="aldose reductase"/>
    <property type="match status" value="1"/>
</dbReference>
<feature type="active site" description="Proton donor" evidence="1">
    <location>
        <position position="75"/>
    </location>
</feature>
<dbReference type="PIRSF" id="PIRSF000097">
    <property type="entry name" value="AKR"/>
    <property type="match status" value="1"/>
</dbReference>
<evidence type="ECO:0000313" key="6">
    <source>
        <dbReference type="EMBL" id="KAJ6643073.1"/>
    </source>
</evidence>
<evidence type="ECO:0000313" key="7">
    <source>
        <dbReference type="Proteomes" id="UP001151699"/>
    </source>
</evidence>
<dbReference type="PROSITE" id="PS00798">
    <property type="entry name" value="ALDOKETO_REDUCTASE_1"/>
    <property type="match status" value="1"/>
</dbReference>
<gene>
    <name evidence="6" type="primary">AKR1E2_0</name>
    <name evidence="6" type="ORF">Bhyg_08029</name>
</gene>
<evidence type="ECO:0000256" key="2">
    <source>
        <dbReference type="PIRSR" id="PIRSR000097-2"/>
    </source>
</evidence>
<dbReference type="EMBL" id="WJQU01000002">
    <property type="protein sequence ID" value="KAJ6643073.1"/>
    <property type="molecule type" value="Genomic_DNA"/>
</dbReference>
<dbReference type="Pfam" id="PF00248">
    <property type="entry name" value="Aldo_ket_red"/>
    <property type="match status" value="1"/>
</dbReference>
<dbReference type="SUPFAM" id="SSF51430">
    <property type="entry name" value="NAD(P)-linked oxidoreductase"/>
    <property type="match status" value="1"/>
</dbReference>
<dbReference type="InterPro" id="IPR020471">
    <property type="entry name" value="AKR"/>
</dbReference>
<evidence type="ECO:0000256" key="1">
    <source>
        <dbReference type="PIRSR" id="PIRSR000097-1"/>
    </source>
</evidence>
<reference evidence="6" key="1">
    <citation type="submission" date="2022-07" db="EMBL/GenBank/DDBJ databases">
        <authorList>
            <person name="Trinca V."/>
            <person name="Uliana J.V.C."/>
            <person name="Torres T.T."/>
            <person name="Ward R.J."/>
            <person name="Monesi N."/>
        </authorList>
    </citation>
    <scope>NUCLEOTIDE SEQUENCE</scope>
    <source>
        <strain evidence="6">HSMRA1968</strain>
        <tissue evidence="6">Whole embryos</tissue>
    </source>
</reference>
<dbReference type="GO" id="GO:0016491">
    <property type="term" value="F:oxidoreductase activity"/>
    <property type="evidence" value="ECO:0007669"/>
    <property type="project" value="InterPro"/>
</dbReference>
<keyword evidence="7" id="KW-1185">Reference proteome</keyword>
<dbReference type="InterPro" id="IPR036812">
    <property type="entry name" value="NAD(P)_OxRdtase_dom_sf"/>
</dbReference>
<accession>A0A9Q0N3R3</accession>
<sequence length="353" mass="39542">MNNLFVILLFLCTGAAIFSKVKSDSKSVPTVRLSNGYYIPAIGLGTSRALEKDCERAVKDAIDAGYRHIDSAFAYKNEKGVGNGVRAKIDEGVIKREDIFITTKLWNTFHDPELVPRAFQKSFDNLNLTYIDLYLLHWPMAYATIHKDGSTTPLKDIADVQTDPAFENGTAITVAIDYLDTWRAMEKLMSDGKIRSIGVSNFNSQQIDRLLSIAKIKPVVNQVECHANFNQHKLLKFCAERNITVIAYSPLGRPGRQPIGTNTLAINNPKVAQIASTHKKSPNQIILRYTYQNGAVVIPKSTSKDRIKSNFDIFDFEISKEEMSVIDSLNDNTRLVPFAQAAHDSNYPFSIEF</sequence>
<evidence type="ECO:0000259" key="5">
    <source>
        <dbReference type="Pfam" id="PF00248"/>
    </source>
</evidence>
<dbReference type="OrthoDB" id="416253at2759"/>
<dbReference type="PROSITE" id="PS00063">
    <property type="entry name" value="ALDOKETO_REDUCTASE_3"/>
    <property type="match status" value="1"/>
</dbReference>
<feature type="site" description="Lowers pKa of active site Tyr" evidence="3">
    <location>
        <position position="104"/>
    </location>
</feature>
<feature type="binding site" evidence="2">
    <location>
        <position position="137"/>
    </location>
    <ligand>
        <name>substrate</name>
    </ligand>
</feature>
<proteinExistence type="predicted"/>
<dbReference type="PRINTS" id="PR00069">
    <property type="entry name" value="ALDKETRDTASE"/>
</dbReference>
<feature type="domain" description="NADP-dependent oxidoreductase" evidence="5">
    <location>
        <begin position="44"/>
        <end position="330"/>
    </location>
</feature>
<protein>
    <submittedName>
        <fullName evidence="6">1,5-anhydro-D-fructose reductase</fullName>
    </submittedName>
</protein>
<evidence type="ECO:0000256" key="4">
    <source>
        <dbReference type="SAM" id="SignalP"/>
    </source>
</evidence>
<evidence type="ECO:0000256" key="3">
    <source>
        <dbReference type="PIRSR" id="PIRSR000097-3"/>
    </source>
</evidence>
<dbReference type="Proteomes" id="UP001151699">
    <property type="component" value="Chromosome B"/>
</dbReference>